<keyword evidence="2" id="KW-1185">Reference proteome</keyword>
<sequence length="163" mass="18429">MCFTSSRLLMLTYFTSMRRDEVWGIRCRSGPLHSLVVSVHIVLTAGCPWHWFKRYNVCPQYCASEIQDRPIDAPVIATDSRLLIAALQLAFPPSLHDFDFAENQGNYDHGWRSRAPSTHSSRLLHILRPLPPENSAMLYGLSPPPAHCRRLAGPIPETTSIPH</sequence>
<reference evidence="1" key="1">
    <citation type="submission" date="2020-11" db="EMBL/GenBank/DDBJ databases">
        <authorList>
            <consortium name="DOE Joint Genome Institute"/>
            <person name="Ahrendt S."/>
            <person name="Riley R."/>
            <person name="Andreopoulos W."/>
            <person name="Labutti K."/>
            <person name="Pangilinan J."/>
            <person name="Ruiz-Duenas F.J."/>
            <person name="Barrasa J.M."/>
            <person name="Sanchez-Garcia M."/>
            <person name="Camarero S."/>
            <person name="Miyauchi S."/>
            <person name="Serrano A."/>
            <person name="Linde D."/>
            <person name="Babiker R."/>
            <person name="Drula E."/>
            <person name="Ayuso-Fernandez I."/>
            <person name="Pacheco R."/>
            <person name="Padilla G."/>
            <person name="Ferreira P."/>
            <person name="Barriuso J."/>
            <person name="Kellner H."/>
            <person name="Castanera R."/>
            <person name="Alfaro M."/>
            <person name="Ramirez L."/>
            <person name="Pisabarro A.G."/>
            <person name="Kuo A."/>
            <person name="Tritt A."/>
            <person name="Lipzen A."/>
            <person name="He G."/>
            <person name="Yan M."/>
            <person name="Ng V."/>
            <person name="Cullen D."/>
            <person name="Martin F."/>
            <person name="Rosso M.-N."/>
            <person name="Henrissat B."/>
            <person name="Hibbett D."/>
            <person name="Martinez A.T."/>
            <person name="Grigoriev I.V."/>
        </authorList>
    </citation>
    <scope>NUCLEOTIDE SEQUENCE</scope>
    <source>
        <strain evidence="1">ATCC 90797</strain>
    </source>
</reference>
<protein>
    <submittedName>
        <fullName evidence="1">Uncharacterized protein</fullName>
    </submittedName>
</protein>
<dbReference type="EMBL" id="MU154786">
    <property type="protein sequence ID" value="KAF9487358.1"/>
    <property type="molecule type" value="Genomic_DNA"/>
</dbReference>
<evidence type="ECO:0000313" key="2">
    <source>
        <dbReference type="Proteomes" id="UP000807025"/>
    </source>
</evidence>
<evidence type="ECO:0000313" key="1">
    <source>
        <dbReference type="EMBL" id="KAF9487358.1"/>
    </source>
</evidence>
<proteinExistence type="predicted"/>
<organism evidence="1 2">
    <name type="scientific">Pleurotus eryngii</name>
    <name type="common">Boletus of the steppes</name>
    <dbReference type="NCBI Taxonomy" id="5323"/>
    <lineage>
        <taxon>Eukaryota</taxon>
        <taxon>Fungi</taxon>
        <taxon>Dikarya</taxon>
        <taxon>Basidiomycota</taxon>
        <taxon>Agaricomycotina</taxon>
        <taxon>Agaricomycetes</taxon>
        <taxon>Agaricomycetidae</taxon>
        <taxon>Agaricales</taxon>
        <taxon>Pleurotineae</taxon>
        <taxon>Pleurotaceae</taxon>
        <taxon>Pleurotus</taxon>
    </lineage>
</organism>
<name>A0A9P6D968_PLEER</name>
<accession>A0A9P6D968</accession>
<comment type="caution">
    <text evidence="1">The sequence shown here is derived from an EMBL/GenBank/DDBJ whole genome shotgun (WGS) entry which is preliminary data.</text>
</comment>
<dbReference type="AlphaFoldDB" id="A0A9P6D968"/>
<gene>
    <name evidence="1" type="ORF">BDN71DRAFT_652116</name>
</gene>
<dbReference type="Proteomes" id="UP000807025">
    <property type="component" value="Unassembled WGS sequence"/>
</dbReference>